<dbReference type="InterPro" id="IPR045863">
    <property type="entry name" value="CorA_TM1_TM2"/>
</dbReference>
<evidence type="ECO:0008006" key="8">
    <source>
        <dbReference type="Google" id="ProtNLM"/>
    </source>
</evidence>
<name>A0AAE8MXG6_9PEZI</name>
<evidence type="ECO:0000256" key="4">
    <source>
        <dbReference type="ARBA" id="ARBA00023136"/>
    </source>
</evidence>
<organism evidence="6 7">
    <name type="scientific">Cephalotrichum gorgonifer</name>
    <dbReference type="NCBI Taxonomy" id="2041049"/>
    <lineage>
        <taxon>Eukaryota</taxon>
        <taxon>Fungi</taxon>
        <taxon>Dikarya</taxon>
        <taxon>Ascomycota</taxon>
        <taxon>Pezizomycotina</taxon>
        <taxon>Sordariomycetes</taxon>
        <taxon>Hypocreomycetidae</taxon>
        <taxon>Microascales</taxon>
        <taxon>Microascaceae</taxon>
        <taxon>Cephalotrichum</taxon>
    </lineage>
</organism>
<gene>
    <name evidence="6" type="ORF">DNG_03910</name>
</gene>
<sequence length="479" mass="55634">MDDYMFDEHVALSEYFREETHYLEILNYSDPSYNTCEEHILSDDEFDNFIYRRGAFAPPKLRDGVKLTSGLRIILQQNAKHNETFSPNVITLTHEQYDVMVRGMRLPFRAIEGTAVVGPFFWSSFDQDDEDPRLQIIFRKSDVRKKGKTRGWETMFSHSLKTSITTGYVKGTPSSAIVKAVRHVKACALQISHPLLMPIVLLSYELSPENEIRQRSARDWLRRLEHAISGRNEIREEESYVTHGVLDMDGVTRDMYECNGQVLWKKPGAYMDNVREVEKAMARFREGKENVGGYGRELDKLHRSMLSRLEFYMVKLKGLENYSWTTLERLRIQREALYNIAAIRESKLSLQIAKEQKYLAHATKHDGTAMKTLTLLGAIFLPGTYLASVFGMTFFNFEQSADPVSIDLWIYFALTIPLTAAIVGSWFYLNRRRKNKLRRDQLAVEDDVELMEREIMATIRRKTLKTESTWDSISPRITK</sequence>
<comment type="subcellular location">
    <subcellularLocation>
        <location evidence="1">Membrane</location>
        <topology evidence="1">Multi-pass membrane protein</topology>
    </subcellularLocation>
</comment>
<dbReference type="GO" id="GO:0016020">
    <property type="term" value="C:membrane"/>
    <property type="evidence" value="ECO:0007669"/>
    <property type="project" value="UniProtKB-SubCell"/>
</dbReference>
<proteinExistence type="predicted"/>
<dbReference type="SUPFAM" id="SSF144083">
    <property type="entry name" value="Magnesium transport protein CorA, transmembrane region"/>
    <property type="match status" value="1"/>
</dbReference>
<evidence type="ECO:0000313" key="7">
    <source>
        <dbReference type="Proteomes" id="UP001187682"/>
    </source>
</evidence>
<feature type="transmembrane region" description="Helical" evidence="5">
    <location>
        <begin position="373"/>
        <end position="397"/>
    </location>
</feature>
<dbReference type="AlphaFoldDB" id="A0AAE8MXG6"/>
<keyword evidence="7" id="KW-1185">Reference proteome</keyword>
<protein>
    <recommendedName>
        <fullName evidence="8">CorA domain-containing protein</fullName>
    </recommendedName>
</protein>
<feature type="transmembrane region" description="Helical" evidence="5">
    <location>
        <begin position="409"/>
        <end position="429"/>
    </location>
</feature>
<dbReference type="Gene3D" id="1.20.58.340">
    <property type="entry name" value="Magnesium transport protein CorA, transmembrane region"/>
    <property type="match status" value="1"/>
</dbReference>
<reference evidence="6" key="1">
    <citation type="submission" date="2018-03" db="EMBL/GenBank/DDBJ databases">
        <authorList>
            <person name="Guldener U."/>
        </authorList>
    </citation>
    <scope>NUCLEOTIDE SEQUENCE</scope>
</reference>
<evidence type="ECO:0000256" key="3">
    <source>
        <dbReference type="ARBA" id="ARBA00022989"/>
    </source>
</evidence>
<keyword evidence="4 5" id="KW-0472">Membrane</keyword>
<evidence type="ECO:0000256" key="1">
    <source>
        <dbReference type="ARBA" id="ARBA00004141"/>
    </source>
</evidence>
<dbReference type="Proteomes" id="UP001187682">
    <property type="component" value="Unassembled WGS sequence"/>
</dbReference>
<evidence type="ECO:0000256" key="5">
    <source>
        <dbReference type="SAM" id="Phobius"/>
    </source>
</evidence>
<keyword evidence="2 5" id="KW-0812">Transmembrane</keyword>
<keyword evidence="3 5" id="KW-1133">Transmembrane helix</keyword>
<accession>A0AAE8MXG6</accession>
<evidence type="ECO:0000313" key="6">
    <source>
        <dbReference type="EMBL" id="SPO01163.1"/>
    </source>
</evidence>
<dbReference type="EMBL" id="ONZQ02000004">
    <property type="protein sequence ID" value="SPO01163.1"/>
    <property type="molecule type" value="Genomic_DNA"/>
</dbReference>
<comment type="caution">
    <text evidence="6">The sequence shown here is derived from an EMBL/GenBank/DDBJ whole genome shotgun (WGS) entry which is preliminary data.</text>
</comment>
<evidence type="ECO:0000256" key="2">
    <source>
        <dbReference type="ARBA" id="ARBA00022692"/>
    </source>
</evidence>